<keyword evidence="1" id="KW-0507">mRNA processing</keyword>
<dbReference type="PANTHER" id="PTHR13161:SF15">
    <property type="entry name" value="SPLICING FACTOR, SUPPRESSOR OF WHITE-APRICOT HOMOLOG"/>
    <property type="match status" value="1"/>
</dbReference>
<keyword evidence="6" id="KW-0508">mRNA splicing</keyword>
<dbReference type="Gene3D" id="1.10.10.790">
    <property type="entry name" value="Surp module"/>
    <property type="match status" value="2"/>
</dbReference>
<gene>
    <name evidence="9" type="ORF">PROFUN_13567</name>
</gene>
<dbReference type="Pfam" id="PF01805">
    <property type="entry name" value="Surp"/>
    <property type="match status" value="2"/>
</dbReference>
<keyword evidence="2" id="KW-0677">Repeat</keyword>
<feature type="compositionally biased region" description="Acidic residues" evidence="7">
    <location>
        <begin position="154"/>
        <end position="177"/>
    </location>
</feature>
<reference evidence="9 10" key="1">
    <citation type="journal article" date="2018" name="Genome Biol. Evol.">
        <title>Multiple Roots of Fruiting Body Formation in Amoebozoa.</title>
        <authorList>
            <person name="Hillmann F."/>
            <person name="Forbes G."/>
            <person name="Novohradska S."/>
            <person name="Ferling I."/>
            <person name="Riege K."/>
            <person name="Groth M."/>
            <person name="Westermann M."/>
            <person name="Marz M."/>
            <person name="Spaller T."/>
            <person name="Winckler T."/>
            <person name="Schaap P."/>
            <person name="Glockner G."/>
        </authorList>
    </citation>
    <scope>NUCLEOTIDE SEQUENCE [LARGE SCALE GENOMIC DNA]</scope>
    <source>
        <strain evidence="9 10">Jena</strain>
    </source>
</reference>
<feature type="domain" description="SURP motif" evidence="8">
    <location>
        <begin position="238"/>
        <end position="281"/>
    </location>
</feature>
<dbReference type="InParanoid" id="A0A2P6N3I2"/>
<comment type="caution">
    <text evidence="9">The sequence shown here is derived from an EMBL/GenBank/DDBJ whole genome shotgun (WGS) entry which is preliminary data.</text>
</comment>
<sequence length="452" mass="53275">MDRFILTTTVTCSTPFAVSVCLTELKPLQCDGFVITTSISPLTAKNARFLITMKPKRKEKRKRIRDEVPVENHLRAIGYPSTIKIDAKMGSSMDNGSQLVKWLSTDVHRLIDRYDVRNLLDDIRLFAPPSRRKKEDTANTSLYALRWNDLLNPEQDEEEEREEEGKEIEEEQVDTEQVEAAKRASLDPNAFHQVSFTYEAPKEEKEEGQRETTGEDYELKFPVPRGVETPRKKLHFDIMWRTVKFVRDKGADQVELSLRIRHSNNPNFNFLWDKSPLHPFYKHLKDNYSSISLWMTMEKEQEATEETKETEDKKDIPSHILKPPEDVMQLIDKTVGSLSTRDADFVKVVCERAKYNPKMSFLKPEHPYHPYYLFKRDKTAEQMMENNRKEDEREMTKRKEESEAEEKRKEEESEEKKRREEEEREKAAEDKRMMRLKRAKLAMAMLGQKSDE</sequence>
<evidence type="ECO:0000256" key="6">
    <source>
        <dbReference type="ARBA" id="ARBA00023187"/>
    </source>
</evidence>
<keyword evidence="10" id="KW-1185">Reference proteome</keyword>
<dbReference type="SUPFAM" id="SSF109905">
    <property type="entry name" value="Surp module (SWAP domain)"/>
    <property type="match status" value="2"/>
</dbReference>
<evidence type="ECO:0000313" key="10">
    <source>
        <dbReference type="Proteomes" id="UP000241769"/>
    </source>
</evidence>
<keyword evidence="3" id="KW-0694">RNA-binding</keyword>
<feature type="domain" description="SURP motif" evidence="8">
    <location>
        <begin position="330"/>
        <end position="372"/>
    </location>
</feature>
<dbReference type="InterPro" id="IPR000061">
    <property type="entry name" value="Surp"/>
</dbReference>
<keyword evidence="4" id="KW-0805">Transcription regulation</keyword>
<feature type="compositionally biased region" description="Basic and acidic residues" evidence="7">
    <location>
        <begin position="385"/>
        <end position="433"/>
    </location>
</feature>
<dbReference type="STRING" id="1890364.A0A2P6N3I2"/>
<dbReference type="InterPro" id="IPR040397">
    <property type="entry name" value="SWAP"/>
</dbReference>
<evidence type="ECO:0000256" key="3">
    <source>
        <dbReference type="ARBA" id="ARBA00022884"/>
    </source>
</evidence>
<dbReference type="SMART" id="SM01141">
    <property type="entry name" value="DRY_EERY"/>
    <property type="match status" value="1"/>
</dbReference>
<feature type="region of interest" description="Disordered" evidence="7">
    <location>
        <begin position="385"/>
        <end position="435"/>
    </location>
</feature>
<dbReference type="Proteomes" id="UP000241769">
    <property type="component" value="Unassembled WGS sequence"/>
</dbReference>
<dbReference type="Pfam" id="PF09750">
    <property type="entry name" value="DRY_EERY"/>
    <property type="match status" value="1"/>
</dbReference>
<dbReference type="GO" id="GO:0000395">
    <property type="term" value="P:mRNA 5'-splice site recognition"/>
    <property type="evidence" value="ECO:0007669"/>
    <property type="project" value="TreeGrafter"/>
</dbReference>
<evidence type="ECO:0000256" key="1">
    <source>
        <dbReference type="ARBA" id="ARBA00022664"/>
    </source>
</evidence>
<feature type="region of interest" description="Disordered" evidence="7">
    <location>
        <begin position="149"/>
        <end position="178"/>
    </location>
</feature>
<organism evidence="9 10">
    <name type="scientific">Planoprotostelium fungivorum</name>
    <dbReference type="NCBI Taxonomy" id="1890364"/>
    <lineage>
        <taxon>Eukaryota</taxon>
        <taxon>Amoebozoa</taxon>
        <taxon>Evosea</taxon>
        <taxon>Variosea</taxon>
        <taxon>Cavosteliida</taxon>
        <taxon>Cavosteliaceae</taxon>
        <taxon>Planoprotostelium</taxon>
    </lineage>
</organism>
<dbReference type="GO" id="GO:0003723">
    <property type="term" value="F:RNA binding"/>
    <property type="evidence" value="ECO:0007669"/>
    <property type="project" value="UniProtKB-KW"/>
</dbReference>
<proteinExistence type="predicted"/>
<dbReference type="OrthoDB" id="447637at2759"/>
<dbReference type="SMART" id="SM00648">
    <property type="entry name" value="SWAP"/>
    <property type="match status" value="2"/>
</dbReference>
<dbReference type="AlphaFoldDB" id="A0A2P6N3I2"/>
<evidence type="ECO:0000259" key="8">
    <source>
        <dbReference type="PROSITE" id="PS50128"/>
    </source>
</evidence>
<evidence type="ECO:0000256" key="2">
    <source>
        <dbReference type="ARBA" id="ARBA00022737"/>
    </source>
</evidence>
<dbReference type="PROSITE" id="PS50128">
    <property type="entry name" value="SURP"/>
    <property type="match status" value="2"/>
</dbReference>
<evidence type="ECO:0000256" key="7">
    <source>
        <dbReference type="SAM" id="MobiDB-lite"/>
    </source>
</evidence>
<keyword evidence="5" id="KW-0804">Transcription</keyword>
<dbReference type="EMBL" id="MDYQ01000220">
    <property type="protein sequence ID" value="PRP78492.1"/>
    <property type="molecule type" value="Genomic_DNA"/>
</dbReference>
<dbReference type="InterPro" id="IPR019147">
    <property type="entry name" value="SWAP_N_domain"/>
</dbReference>
<evidence type="ECO:0000256" key="5">
    <source>
        <dbReference type="ARBA" id="ARBA00023163"/>
    </source>
</evidence>
<evidence type="ECO:0000256" key="4">
    <source>
        <dbReference type="ARBA" id="ARBA00023015"/>
    </source>
</evidence>
<accession>A0A2P6N3I2</accession>
<protein>
    <recommendedName>
        <fullName evidence="8">SURP motif domain-containing protein</fullName>
    </recommendedName>
</protein>
<dbReference type="PANTHER" id="PTHR13161">
    <property type="entry name" value="SPLICING FACTOR SUPPRESSOR OF WHITE APRICOT"/>
    <property type="match status" value="1"/>
</dbReference>
<dbReference type="InterPro" id="IPR035967">
    <property type="entry name" value="SWAP/Surp_sf"/>
</dbReference>
<name>A0A2P6N3I2_9EUKA</name>
<evidence type="ECO:0000313" key="9">
    <source>
        <dbReference type="EMBL" id="PRP78492.1"/>
    </source>
</evidence>